<dbReference type="GO" id="GO:0009506">
    <property type="term" value="C:plasmodesma"/>
    <property type="evidence" value="ECO:0007669"/>
    <property type="project" value="UniProtKB-ARBA"/>
</dbReference>
<protein>
    <recommendedName>
        <fullName evidence="2">X8 domain-containing protein</fullName>
    </recommendedName>
</protein>
<dbReference type="AlphaFoldDB" id="A0A835D0E6"/>
<evidence type="ECO:0000259" key="2">
    <source>
        <dbReference type="SMART" id="SM00768"/>
    </source>
</evidence>
<evidence type="ECO:0000256" key="1">
    <source>
        <dbReference type="ARBA" id="ARBA00022729"/>
    </source>
</evidence>
<dbReference type="InterPro" id="IPR012946">
    <property type="entry name" value="X8"/>
</dbReference>
<accession>A0A835D0E6</accession>
<name>A0A835D0E6_TETSI</name>
<feature type="domain" description="X8" evidence="2">
    <location>
        <begin position="65"/>
        <end position="147"/>
    </location>
</feature>
<organism evidence="3 4">
    <name type="scientific">Tetracentron sinense</name>
    <name type="common">Spur-leaf</name>
    <dbReference type="NCBI Taxonomy" id="13715"/>
    <lineage>
        <taxon>Eukaryota</taxon>
        <taxon>Viridiplantae</taxon>
        <taxon>Streptophyta</taxon>
        <taxon>Embryophyta</taxon>
        <taxon>Tracheophyta</taxon>
        <taxon>Spermatophyta</taxon>
        <taxon>Magnoliopsida</taxon>
        <taxon>Trochodendrales</taxon>
        <taxon>Trochodendraceae</taxon>
        <taxon>Tetracentron</taxon>
    </lineage>
</organism>
<keyword evidence="1" id="KW-0732">Signal</keyword>
<dbReference type="InterPro" id="IPR044788">
    <property type="entry name" value="X8_dom_prot"/>
</dbReference>
<dbReference type="PANTHER" id="PTHR31044:SF57">
    <property type="entry name" value="CARBOHYDRATE-BINDING X8 DOMAIN SUPERFAMILY PROTEIN"/>
    <property type="match status" value="1"/>
</dbReference>
<evidence type="ECO:0000313" key="3">
    <source>
        <dbReference type="EMBL" id="KAF8378820.1"/>
    </source>
</evidence>
<keyword evidence="4" id="KW-1185">Reference proteome</keyword>
<proteinExistence type="predicted"/>
<comment type="caution">
    <text evidence="3">The sequence shown here is derived from an EMBL/GenBank/DDBJ whole genome shotgun (WGS) entry which is preliminary data.</text>
</comment>
<evidence type="ECO:0000313" key="4">
    <source>
        <dbReference type="Proteomes" id="UP000655225"/>
    </source>
</evidence>
<dbReference type="Gene3D" id="1.20.58.1040">
    <property type="match status" value="1"/>
</dbReference>
<dbReference type="EMBL" id="JABCRI010000023">
    <property type="protein sequence ID" value="KAF8378820.1"/>
    <property type="molecule type" value="Genomic_DNA"/>
</dbReference>
<dbReference type="Pfam" id="PF07983">
    <property type="entry name" value="X8"/>
    <property type="match status" value="1"/>
</dbReference>
<dbReference type="OrthoDB" id="1928574at2759"/>
<reference evidence="3 4" key="1">
    <citation type="submission" date="2020-04" db="EMBL/GenBank/DDBJ databases">
        <title>Plant Genome Project.</title>
        <authorList>
            <person name="Zhang R.-G."/>
        </authorList>
    </citation>
    <scope>NUCLEOTIDE SEQUENCE [LARGE SCALE GENOMIC DNA]</scope>
    <source>
        <strain evidence="3">YNK0</strain>
        <tissue evidence="3">Leaf</tissue>
    </source>
</reference>
<gene>
    <name evidence="3" type="ORF">HHK36_030169</name>
</gene>
<dbReference type="PANTHER" id="PTHR31044">
    <property type="entry name" value="BETA-1,3 GLUCANASE"/>
    <property type="match status" value="1"/>
</dbReference>
<dbReference type="Proteomes" id="UP000655225">
    <property type="component" value="Unassembled WGS sequence"/>
</dbReference>
<sequence>MATRPSASEALHLFNFKTNACFKITLLSILRPSSSAPVLQLRENGKHDLNFDLICGQILMVLQKTWRVANASSDEAILTENINYACSQVDCRFMQRGCPCFSPDNLMNHASTAMKLYYQSRGRNRWNWYFMNSGFIVSTDPSEPGHLEVASPKSWGSLDVITNHKECWQGLVMGTSLSASSSSMSGQETETENSLNIGCFSICSLINFETSSSYLIMKRKGKFILIKIQMTLGLLKDFKQV</sequence>
<dbReference type="SMART" id="SM00768">
    <property type="entry name" value="X8"/>
    <property type="match status" value="1"/>
</dbReference>